<dbReference type="FunFam" id="3.30.470.20:FF:000008">
    <property type="entry name" value="D-alanine--D-alanine ligase"/>
    <property type="match status" value="1"/>
</dbReference>
<comment type="cofactor">
    <cofactor evidence="2">
        <name>Mg(2+)</name>
        <dbReference type="ChEBI" id="CHEBI:18420"/>
    </cofactor>
</comment>
<gene>
    <name evidence="18" type="ORF">UFOPK1939_00808</name>
</gene>
<keyword evidence="8" id="KW-0479">Metal-binding</keyword>
<dbReference type="GO" id="GO:0071555">
    <property type="term" value="P:cell wall organization"/>
    <property type="evidence" value="ECO:0007669"/>
    <property type="project" value="UniProtKB-KW"/>
</dbReference>
<dbReference type="PROSITE" id="PS50975">
    <property type="entry name" value="ATP_GRASP"/>
    <property type="match status" value="1"/>
</dbReference>
<dbReference type="InterPro" id="IPR011761">
    <property type="entry name" value="ATP-grasp"/>
</dbReference>
<protein>
    <submittedName>
        <fullName evidence="18">Unannotated protein</fullName>
    </submittedName>
</protein>
<dbReference type="GO" id="GO:0009252">
    <property type="term" value="P:peptidoglycan biosynthetic process"/>
    <property type="evidence" value="ECO:0007669"/>
    <property type="project" value="UniProtKB-KW"/>
</dbReference>
<dbReference type="Gene3D" id="3.30.470.20">
    <property type="entry name" value="ATP-grasp fold, B domain"/>
    <property type="match status" value="1"/>
</dbReference>
<evidence type="ECO:0000256" key="10">
    <source>
        <dbReference type="ARBA" id="ARBA00022840"/>
    </source>
</evidence>
<dbReference type="GO" id="GO:0008716">
    <property type="term" value="F:D-alanine-D-alanine ligase activity"/>
    <property type="evidence" value="ECO:0007669"/>
    <property type="project" value="InterPro"/>
</dbReference>
<sequence length="439" mass="46630">MEGGAQRDRFVDRRPRVWGRAAVADGASADFPLAVRTCWGHAGVVAHVPKYCADRVTAMSTSPSSPPADPAAPRARPRVVLLYGGRSSEHSISCVSAAAVLAAIDLSHWDVVAVGITPDGRWLLTSANPDDLSGSEEKLPTVTTGEPVAIVPESDGARLIGVGTDSIVDHGVVDVVFPLLHGPWGEDGSVQGLLESANIGYVGSGVLSSAVSMDKAAMKLMLGNHGIPIGPYEVVHDGEWRLGAQRVLARLEFALQLPVFVKPARAGSSIGISKVKQWSDLAAAIEVAREHDPKVIVEQGIEGAEIECGVLGGGRDQPAQSSALAEITVTQGRDFYDFEAKYLNDAAILTVPADISESIAVQVRDIAIRSFEALECEGLARVDFFVQPNGSIVVNEVNTMPGFTPNSMFPRMWAHSGVSYAALIDRLLQLALHRDRGLR</sequence>
<comment type="pathway">
    <text evidence="4">Cell wall biogenesis; peptidoglycan biosynthesis.</text>
</comment>
<dbReference type="HAMAP" id="MF_00047">
    <property type="entry name" value="Dala_Dala_lig"/>
    <property type="match status" value="1"/>
</dbReference>
<evidence type="ECO:0000256" key="13">
    <source>
        <dbReference type="ARBA" id="ARBA00022984"/>
    </source>
</evidence>
<dbReference type="SUPFAM" id="SSF52440">
    <property type="entry name" value="PreATP-grasp domain"/>
    <property type="match status" value="1"/>
</dbReference>
<dbReference type="SUPFAM" id="SSF56059">
    <property type="entry name" value="Glutathione synthetase ATP-binding domain-like"/>
    <property type="match status" value="1"/>
</dbReference>
<evidence type="ECO:0000256" key="12">
    <source>
        <dbReference type="ARBA" id="ARBA00022960"/>
    </source>
</evidence>
<evidence type="ECO:0000256" key="7">
    <source>
        <dbReference type="ARBA" id="ARBA00022598"/>
    </source>
</evidence>
<dbReference type="InterPro" id="IPR005905">
    <property type="entry name" value="D_ala_D_ala"/>
</dbReference>
<evidence type="ECO:0000256" key="16">
    <source>
        <dbReference type="ARBA" id="ARBA00060592"/>
    </source>
</evidence>
<dbReference type="GO" id="GO:0046872">
    <property type="term" value="F:metal ion binding"/>
    <property type="evidence" value="ECO:0007669"/>
    <property type="project" value="UniProtKB-KW"/>
</dbReference>
<keyword evidence="11" id="KW-0460">Magnesium</keyword>
<evidence type="ECO:0000256" key="9">
    <source>
        <dbReference type="ARBA" id="ARBA00022741"/>
    </source>
</evidence>
<evidence type="ECO:0000256" key="1">
    <source>
        <dbReference type="ARBA" id="ARBA00001936"/>
    </source>
</evidence>
<dbReference type="EMBL" id="CAEZVF010000119">
    <property type="protein sequence ID" value="CAB4624312.1"/>
    <property type="molecule type" value="Genomic_DNA"/>
</dbReference>
<evidence type="ECO:0000256" key="11">
    <source>
        <dbReference type="ARBA" id="ARBA00022842"/>
    </source>
</evidence>
<evidence type="ECO:0000256" key="5">
    <source>
        <dbReference type="ARBA" id="ARBA00010871"/>
    </source>
</evidence>
<dbReference type="GO" id="GO:0005524">
    <property type="term" value="F:ATP binding"/>
    <property type="evidence" value="ECO:0007669"/>
    <property type="project" value="UniProtKB-KW"/>
</dbReference>
<keyword evidence="14" id="KW-0464">Manganese</keyword>
<evidence type="ECO:0000313" key="18">
    <source>
        <dbReference type="EMBL" id="CAB4624312.1"/>
    </source>
</evidence>
<evidence type="ECO:0000256" key="6">
    <source>
        <dbReference type="ARBA" id="ARBA00022490"/>
    </source>
</evidence>
<keyword evidence="6" id="KW-0963">Cytoplasm</keyword>
<dbReference type="InterPro" id="IPR011095">
    <property type="entry name" value="Dala_Dala_lig_C"/>
</dbReference>
<dbReference type="PANTHER" id="PTHR23132:SF25">
    <property type="entry name" value="D-ALANINE--D-ALANINE LIGASE A"/>
    <property type="match status" value="1"/>
</dbReference>
<keyword evidence="13" id="KW-0573">Peptidoglycan synthesis</keyword>
<keyword evidence="7" id="KW-0436">Ligase</keyword>
<evidence type="ECO:0000256" key="15">
    <source>
        <dbReference type="ARBA" id="ARBA00023316"/>
    </source>
</evidence>
<dbReference type="NCBIfam" id="NF002528">
    <property type="entry name" value="PRK01966.1-4"/>
    <property type="match status" value="1"/>
</dbReference>
<dbReference type="NCBIfam" id="NF002378">
    <property type="entry name" value="PRK01372.1"/>
    <property type="match status" value="1"/>
</dbReference>
<reference evidence="18" key="1">
    <citation type="submission" date="2020-05" db="EMBL/GenBank/DDBJ databases">
        <authorList>
            <person name="Chiriac C."/>
            <person name="Salcher M."/>
            <person name="Ghai R."/>
            <person name="Kavagutti S V."/>
        </authorList>
    </citation>
    <scope>NUCLEOTIDE SEQUENCE</scope>
</reference>
<dbReference type="Gene3D" id="3.30.1490.20">
    <property type="entry name" value="ATP-grasp fold, A domain"/>
    <property type="match status" value="1"/>
</dbReference>
<evidence type="ECO:0000256" key="2">
    <source>
        <dbReference type="ARBA" id="ARBA00001946"/>
    </source>
</evidence>
<proteinExistence type="inferred from homology"/>
<dbReference type="AlphaFoldDB" id="A0A6J6IIG2"/>
<dbReference type="InterPro" id="IPR000291">
    <property type="entry name" value="D-Ala_lig_Van_CS"/>
</dbReference>
<comment type="similarity">
    <text evidence="5">Belongs to the D-alanine--D-alanine ligase family.</text>
</comment>
<evidence type="ECO:0000256" key="4">
    <source>
        <dbReference type="ARBA" id="ARBA00004752"/>
    </source>
</evidence>
<comment type="subcellular location">
    <subcellularLocation>
        <location evidence="3">Cytoplasm</location>
    </subcellularLocation>
</comment>
<evidence type="ECO:0000256" key="3">
    <source>
        <dbReference type="ARBA" id="ARBA00004496"/>
    </source>
</evidence>
<dbReference type="NCBIfam" id="TIGR01205">
    <property type="entry name" value="D_ala_D_alaTIGR"/>
    <property type="match status" value="1"/>
</dbReference>
<dbReference type="InterPro" id="IPR013815">
    <property type="entry name" value="ATP_grasp_subdomain_1"/>
</dbReference>
<organism evidence="18">
    <name type="scientific">freshwater metagenome</name>
    <dbReference type="NCBI Taxonomy" id="449393"/>
    <lineage>
        <taxon>unclassified sequences</taxon>
        <taxon>metagenomes</taxon>
        <taxon>ecological metagenomes</taxon>
    </lineage>
</organism>
<keyword evidence="10" id="KW-0067">ATP-binding</keyword>
<dbReference type="InterPro" id="IPR011127">
    <property type="entry name" value="Dala_Dala_lig_N"/>
</dbReference>
<evidence type="ECO:0000259" key="17">
    <source>
        <dbReference type="PROSITE" id="PS50975"/>
    </source>
</evidence>
<name>A0A6J6IIG2_9ZZZZ</name>
<dbReference type="GO" id="GO:0008360">
    <property type="term" value="P:regulation of cell shape"/>
    <property type="evidence" value="ECO:0007669"/>
    <property type="project" value="UniProtKB-KW"/>
</dbReference>
<dbReference type="PROSITE" id="PS00843">
    <property type="entry name" value="DALA_DALA_LIGASE_1"/>
    <property type="match status" value="1"/>
</dbReference>
<accession>A0A6J6IIG2</accession>
<feature type="domain" description="ATP-grasp" evidence="17">
    <location>
        <begin position="219"/>
        <end position="429"/>
    </location>
</feature>
<evidence type="ECO:0000256" key="8">
    <source>
        <dbReference type="ARBA" id="ARBA00022723"/>
    </source>
</evidence>
<dbReference type="FunFam" id="3.30.1490.20:FF:000007">
    <property type="entry name" value="D-alanine--D-alanine ligase"/>
    <property type="match status" value="1"/>
</dbReference>
<keyword evidence="12" id="KW-0133">Cell shape</keyword>
<dbReference type="Gene3D" id="3.40.50.20">
    <property type="match status" value="1"/>
</dbReference>
<dbReference type="GO" id="GO:0005829">
    <property type="term" value="C:cytosol"/>
    <property type="evidence" value="ECO:0007669"/>
    <property type="project" value="TreeGrafter"/>
</dbReference>
<comment type="cofactor">
    <cofactor evidence="1">
        <name>Mn(2+)</name>
        <dbReference type="ChEBI" id="CHEBI:29035"/>
    </cofactor>
</comment>
<dbReference type="Pfam" id="PF07478">
    <property type="entry name" value="Dala_Dala_lig_C"/>
    <property type="match status" value="1"/>
</dbReference>
<comment type="pathway">
    <text evidence="16">Glycan biosynthesis.</text>
</comment>
<dbReference type="PROSITE" id="PS00844">
    <property type="entry name" value="DALA_DALA_LIGASE_2"/>
    <property type="match status" value="1"/>
</dbReference>
<keyword evidence="9" id="KW-0547">Nucleotide-binding</keyword>
<dbReference type="PANTHER" id="PTHR23132">
    <property type="entry name" value="D-ALANINE--D-ALANINE LIGASE"/>
    <property type="match status" value="1"/>
</dbReference>
<evidence type="ECO:0000256" key="14">
    <source>
        <dbReference type="ARBA" id="ARBA00023211"/>
    </source>
</evidence>
<dbReference type="InterPro" id="IPR016185">
    <property type="entry name" value="PreATP-grasp_dom_sf"/>
</dbReference>
<dbReference type="PIRSF" id="PIRSF039102">
    <property type="entry name" value="Ddl/VanB"/>
    <property type="match status" value="1"/>
</dbReference>
<keyword evidence="15" id="KW-0961">Cell wall biogenesis/degradation</keyword>
<dbReference type="Pfam" id="PF01820">
    <property type="entry name" value="Dala_Dala_lig_N"/>
    <property type="match status" value="1"/>
</dbReference>